<reference evidence="11 12" key="1">
    <citation type="submission" date="2025-05" db="UniProtKB">
        <authorList>
            <consortium name="RefSeq"/>
        </authorList>
    </citation>
    <scope>IDENTIFICATION</scope>
</reference>
<dbReference type="Proteomes" id="UP000694888">
    <property type="component" value="Unplaced"/>
</dbReference>
<feature type="chain" id="PRO_5045021133" evidence="9">
    <location>
        <begin position="22"/>
        <end position="483"/>
    </location>
</feature>
<evidence type="ECO:0000256" key="1">
    <source>
        <dbReference type="ARBA" id="ARBA00004141"/>
    </source>
</evidence>
<feature type="transmembrane region" description="Helical" evidence="8">
    <location>
        <begin position="296"/>
        <end position="315"/>
    </location>
</feature>
<dbReference type="Pfam" id="PF01758">
    <property type="entry name" value="SBF"/>
    <property type="match status" value="1"/>
</dbReference>
<dbReference type="RefSeq" id="XP_005109889.1">
    <property type="nucleotide sequence ID" value="XM_005109832.3"/>
</dbReference>
<feature type="region of interest" description="Disordered" evidence="7">
    <location>
        <begin position="462"/>
        <end position="483"/>
    </location>
</feature>
<dbReference type="InterPro" id="IPR038770">
    <property type="entry name" value="Na+/solute_symporter_sf"/>
</dbReference>
<keyword evidence="4" id="KW-0769">Symport</keyword>
<comment type="similarity">
    <text evidence="2">Belongs to the bile acid:sodium symporter (BASS) (TC 2.A.28) family.</text>
</comment>
<dbReference type="GeneID" id="101863546"/>
<dbReference type="InterPro" id="IPR004710">
    <property type="entry name" value="Bilac:Na_transpt"/>
</dbReference>
<keyword evidence="3 8" id="KW-0812">Transmembrane</keyword>
<feature type="transmembrane region" description="Helical" evidence="8">
    <location>
        <begin position="164"/>
        <end position="186"/>
    </location>
</feature>
<feature type="transmembrane region" description="Helical" evidence="8">
    <location>
        <begin position="254"/>
        <end position="276"/>
    </location>
</feature>
<keyword evidence="5 8" id="KW-1133">Transmembrane helix</keyword>
<keyword evidence="4" id="KW-0813">Transport</keyword>
<feature type="transmembrane region" description="Helical" evidence="8">
    <location>
        <begin position="358"/>
        <end position="380"/>
    </location>
</feature>
<protein>
    <submittedName>
        <fullName evidence="11 12">Ileal sodium/bile acid cotransporter</fullName>
    </submittedName>
</protein>
<feature type="signal peptide" evidence="9">
    <location>
        <begin position="1"/>
        <end position="21"/>
    </location>
</feature>
<keyword evidence="10" id="KW-1185">Reference proteome</keyword>
<organism evidence="10 11">
    <name type="scientific">Aplysia californica</name>
    <name type="common">California sea hare</name>
    <dbReference type="NCBI Taxonomy" id="6500"/>
    <lineage>
        <taxon>Eukaryota</taxon>
        <taxon>Metazoa</taxon>
        <taxon>Spiralia</taxon>
        <taxon>Lophotrochozoa</taxon>
        <taxon>Mollusca</taxon>
        <taxon>Gastropoda</taxon>
        <taxon>Heterobranchia</taxon>
        <taxon>Euthyneura</taxon>
        <taxon>Tectipleura</taxon>
        <taxon>Aplysiida</taxon>
        <taxon>Aplysioidea</taxon>
        <taxon>Aplysiidae</taxon>
        <taxon>Aplysia</taxon>
    </lineage>
</organism>
<dbReference type="PANTHER" id="PTHR10361:SF28">
    <property type="entry name" value="P3 PROTEIN-RELATED"/>
    <property type="match status" value="1"/>
</dbReference>
<name>A0ABM0K6H7_APLCA</name>
<keyword evidence="6 8" id="KW-0472">Membrane</keyword>
<evidence type="ECO:0000256" key="3">
    <source>
        <dbReference type="ARBA" id="ARBA00022692"/>
    </source>
</evidence>
<dbReference type="Gene3D" id="1.20.1530.20">
    <property type="match status" value="1"/>
</dbReference>
<dbReference type="PANTHER" id="PTHR10361">
    <property type="entry name" value="SODIUM-BILE ACID COTRANSPORTER"/>
    <property type="match status" value="1"/>
</dbReference>
<evidence type="ECO:0000256" key="6">
    <source>
        <dbReference type="ARBA" id="ARBA00023136"/>
    </source>
</evidence>
<proteinExistence type="inferred from homology"/>
<feature type="transmembrane region" description="Helical" evidence="8">
    <location>
        <begin position="418"/>
        <end position="440"/>
    </location>
</feature>
<keyword evidence="9" id="KW-0732">Signal</keyword>
<evidence type="ECO:0000256" key="9">
    <source>
        <dbReference type="SAM" id="SignalP"/>
    </source>
</evidence>
<evidence type="ECO:0000256" key="2">
    <source>
        <dbReference type="ARBA" id="ARBA00006528"/>
    </source>
</evidence>
<dbReference type="RefSeq" id="XP_005109890.1">
    <property type="nucleotide sequence ID" value="XM_005109833.3"/>
</dbReference>
<evidence type="ECO:0000256" key="8">
    <source>
        <dbReference type="SAM" id="Phobius"/>
    </source>
</evidence>
<feature type="transmembrane region" description="Helical" evidence="8">
    <location>
        <begin position="227"/>
        <end position="247"/>
    </location>
</feature>
<evidence type="ECO:0000256" key="7">
    <source>
        <dbReference type="SAM" id="MobiDB-lite"/>
    </source>
</evidence>
<comment type="subcellular location">
    <subcellularLocation>
        <location evidence="1">Membrane</location>
        <topology evidence="1">Multi-pass membrane protein</topology>
    </subcellularLocation>
</comment>
<sequence>MEKSVTFMIFQFLMVSTFVEGSQGVVRYNGMLNSTINVEAISIFPFTVTVDKSSEIFFSYSALDTSNASVASVLSNVYLKAALGDDSMAEIKGNFTFHLDTLLMSENFSINVEGKLPGRVTLFISIVEQTAGGQPLTVHGSEETLGQFPFKLLIEREERGIDKAFTIVVVFLVVIANIGMGCKVDLEVVKTELKRPIAPVIGLCSQFIIMPLIAFAFAYNLDLDPGIALGFFALGCSPGGSASNAYTHFLGGSVSLSVTMTLVSTIAALGLLPMWLFTLGQLVYKDGDVTIPFQNIVFSLIGIVVPVVIGLFLQRKFPKVAELAVKIVKYVMILFIIFVLTVGIYANVYIFYLVDGEVLLSAALLPYLGFIFGGIAAVVVGQKKPNIIAIAVETGIQNTGIPIVLLQVSLSGPDKDTAIVSPVISALFTPLPLVAIIIYVQGKAYLKRKREAGKRKAGDAYIDDGHEDVAGSSDEFLQKTTPA</sequence>
<evidence type="ECO:0000313" key="10">
    <source>
        <dbReference type="Proteomes" id="UP000694888"/>
    </source>
</evidence>
<evidence type="ECO:0000313" key="11">
    <source>
        <dbReference type="RefSeq" id="XP_005109889.1"/>
    </source>
</evidence>
<evidence type="ECO:0000313" key="12">
    <source>
        <dbReference type="RefSeq" id="XP_005109890.1"/>
    </source>
</evidence>
<dbReference type="InterPro" id="IPR002657">
    <property type="entry name" value="BilAc:Na_symport/Acr3"/>
</dbReference>
<feature type="transmembrane region" description="Helical" evidence="8">
    <location>
        <begin position="327"/>
        <end position="352"/>
    </location>
</feature>
<evidence type="ECO:0000256" key="4">
    <source>
        <dbReference type="ARBA" id="ARBA00022847"/>
    </source>
</evidence>
<feature type="transmembrane region" description="Helical" evidence="8">
    <location>
        <begin position="198"/>
        <end position="221"/>
    </location>
</feature>
<feature type="transmembrane region" description="Helical" evidence="8">
    <location>
        <begin position="387"/>
        <end position="406"/>
    </location>
</feature>
<evidence type="ECO:0000256" key="5">
    <source>
        <dbReference type="ARBA" id="ARBA00022989"/>
    </source>
</evidence>
<gene>
    <name evidence="11 12" type="primary">LOC101863546</name>
</gene>
<accession>A0ABM0K6H7</accession>